<dbReference type="InterPro" id="IPR024962">
    <property type="entry name" value="YukD-like"/>
</dbReference>
<evidence type="ECO:0000313" key="3">
    <source>
        <dbReference type="Proteomes" id="UP000326711"/>
    </source>
</evidence>
<evidence type="ECO:0008006" key="4">
    <source>
        <dbReference type="Google" id="ProtNLM"/>
    </source>
</evidence>
<keyword evidence="1" id="KW-0812">Transmembrane</keyword>
<feature type="transmembrane region" description="Helical" evidence="1">
    <location>
        <begin position="214"/>
        <end position="238"/>
    </location>
</feature>
<dbReference type="AlphaFoldDB" id="A0A5J6Z832"/>
<sequence length="390" mass="40707">MLAISIAIPTKNATINVAVADHVPVAEIIPHLVEQEAELHPGQHWHLSRTIGVIRPEHSLTEAGVRPGELLTLDLAQVTAPAPEAIEELTGPVGANPALWVAAGIGALISIRSVPLFHPLDHHSWDRIGLLSASGRVDVSVLLTLVVTALAAFATAAGSLFDKRYCYIAALLGFGLGLHINVLCACVAASMLVWRPGPARIATFTLSVFSAINVFPGLTLIFALITLAYAGQIAVVIARISLPRVPATGLFHEPSTARAGNVVSTHSSLIIAVCTVILACMYQLIPAGSEPSTWVVALAIVVALCGVSARGTRPIHATAVVSMSAAILVWLAWHTPLAIIALALVALPAIRVESPMVGRLIDVAEALAFTAAIPLALHTTGVFELIRGIG</sequence>
<feature type="transmembrane region" description="Helical" evidence="1">
    <location>
        <begin position="291"/>
        <end position="309"/>
    </location>
</feature>
<accession>A0A5J6Z832</accession>
<dbReference type="Proteomes" id="UP000326711">
    <property type="component" value="Chromosome"/>
</dbReference>
<dbReference type="RefSeq" id="WP_151903360.1">
    <property type="nucleotide sequence ID" value="NZ_CP045032.1"/>
</dbReference>
<dbReference type="KEGG" id="cuo:CUROG_08630"/>
<feature type="transmembrane region" description="Helical" evidence="1">
    <location>
        <begin position="168"/>
        <end position="194"/>
    </location>
</feature>
<keyword evidence="3" id="KW-1185">Reference proteome</keyword>
<gene>
    <name evidence="2" type="ORF">CUROG_08630</name>
</gene>
<feature type="transmembrane region" description="Helical" evidence="1">
    <location>
        <begin position="140"/>
        <end position="161"/>
    </location>
</feature>
<feature type="transmembrane region" description="Helical" evidence="1">
    <location>
        <begin position="366"/>
        <end position="386"/>
    </location>
</feature>
<dbReference type="Gene3D" id="3.10.20.90">
    <property type="entry name" value="Phosphatidylinositol 3-kinase Catalytic Subunit, Chain A, domain 1"/>
    <property type="match status" value="1"/>
</dbReference>
<evidence type="ECO:0000256" key="1">
    <source>
        <dbReference type="SAM" id="Phobius"/>
    </source>
</evidence>
<feature type="transmembrane region" description="Helical" evidence="1">
    <location>
        <begin position="321"/>
        <end position="346"/>
    </location>
</feature>
<reference evidence="3" key="1">
    <citation type="submission" date="2019-10" db="EMBL/GenBank/DDBJ databases">
        <title>Complete genome sequence of Corynebacterium urogenitalis DSM 108747, isolated from the genital tract of a cow.</title>
        <authorList>
            <person name="Ruckert C."/>
            <person name="Ballas P."/>
            <person name="Wagener K."/>
            <person name="Drillich M."/>
            <person name="Kaempfer P."/>
            <person name="Busse H.-J."/>
            <person name="Ehling-Schulz M."/>
        </authorList>
    </citation>
    <scope>NUCLEOTIDE SEQUENCE [LARGE SCALE GENOMIC DNA]</scope>
    <source>
        <strain evidence="3">LMM 1652</strain>
    </source>
</reference>
<organism evidence="2 3">
    <name type="scientific">Corynebacterium urogenitale</name>
    <dbReference type="NCBI Taxonomy" id="2487892"/>
    <lineage>
        <taxon>Bacteria</taxon>
        <taxon>Bacillati</taxon>
        <taxon>Actinomycetota</taxon>
        <taxon>Actinomycetes</taxon>
        <taxon>Mycobacteriales</taxon>
        <taxon>Corynebacteriaceae</taxon>
        <taxon>Corynebacterium</taxon>
    </lineage>
</organism>
<name>A0A5J6Z832_9CORY</name>
<dbReference type="OrthoDB" id="4425136at2"/>
<keyword evidence="1" id="KW-1133">Transmembrane helix</keyword>
<feature type="transmembrane region" description="Helical" evidence="1">
    <location>
        <begin position="259"/>
        <end position="285"/>
    </location>
</feature>
<protein>
    <recommendedName>
        <fullName evidence="4">Type VII secretion integral membrane protein EccD</fullName>
    </recommendedName>
</protein>
<evidence type="ECO:0000313" key="2">
    <source>
        <dbReference type="EMBL" id="QFQ03074.1"/>
    </source>
</evidence>
<dbReference type="EMBL" id="CP045032">
    <property type="protein sequence ID" value="QFQ03074.1"/>
    <property type="molecule type" value="Genomic_DNA"/>
</dbReference>
<keyword evidence="1" id="KW-0472">Membrane</keyword>
<dbReference type="Pfam" id="PF08817">
    <property type="entry name" value="YukD"/>
    <property type="match status" value="1"/>
</dbReference>
<proteinExistence type="predicted"/>